<organism evidence="1 2">
    <name type="scientific">Panagrolaimus sp. ES5</name>
    <dbReference type="NCBI Taxonomy" id="591445"/>
    <lineage>
        <taxon>Eukaryota</taxon>
        <taxon>Metazoa</taxon>
        <taxon>Ecdysozoa</taxon>
        <taxon>Nematoda</taxon>
        <taxon>Chromadorea</taxon>
        <taxon>Rhabditida</taxon>
        <taxon>Tylenchina</taxon>
        <taxon>Panagrolaimomorpha</taxon>
        <taxon>Panagrolaimoidea</taxon>
        <taxon>Panagrolaimidae</taxon>
        <taxon>Panagrolaimus</taxon>
    </lineage>
</organism>
<dbReference type="Proteomes" id="UP000887579">
    <property type="component" value="Unplaced"/>
</dbReference>
<protein>
    <submittedName>
        <fullName evidence="2">BTB domain-containing protein</fullName>
    </submittedName>
</protein>
<dbReference type="WBParaSite" id="ES5_v2.g26606.t1">
    <property type="protein sequence ID" value="ES5_v2.g26606.t1"/>
    <property type="gene ID" value="ES5_v2.g26606"/>
</dbReference>
<name>A0AC34GA37_9BILA</name>
<sequence length="294" mass="33390">MESDNSKNEGTPHLPESTTPPPQLENMGTKDAKKDNENIKKKSCLKPSSNSSAASSASQRFRTRSIFVPRLSPDNENDSTSINDTVPATKRPRQNTPGHSSIRFELPPFQRTKLYQSFNDDKYFDLVLVSSDQIEIPTYRCIFASHSQKFSRMFEKIRVHPARIQVKDFDAATIKYVIDFMFEKLNSVFGKEVSLIKFAAAYVFGKEVSLIKFAAAYGIQDLMEKCCASVQTVSENYLSSSNVNLCDYIEIAYAHDLHGLKDKCLKLLALKKKEMDVNTLKKLDKNILIDIMRY</sequence>
<reference evidence="2" key="1">
    <citation type="submission" date="2022-11" db="UniProtKB">
        <authorList>
            <consortium name="WormBaseParasite"/>
        </authorList>
    </citation>
    <scope>IDENTIFICATION</scope>
</reference>
<evidence type="ECO:0000313" key="1">
    <source>
        <dbReference type="Proteomes" id="UP000887579"/>
    </source>
</evidence>
<proteinExistence type="predicted"/>
<evidence type="ECO:0000313" key="2">
    <source>
        <dbReference type="WBParaSite" id="ES5_v2.g26606.t1"/>
    </source>
</evidence>
<accession>A0AC34GA37</accession>